<dbReference type="InterPro" id="IPR017439">
    <property type="entry name" value="Amidohydrolase"/>
</dbReference>
<evidence type="ECO:0000313" key="2">
    <source>
        <dbReference type="Proteomes" id="UP000515211"/>
    </source>
</evidence>
<accession>A0A9C6U106</accession>
<reference evidence="3" key="2">
    <citation type="submission" date="2025-08" db="UniProtKB">
        <authorList>
            <consortium name="RefSeq"/>
        </authorList>
    </citation>
    <scope>IDENTIFICATION</scope>
    <source>
        <tissue evidence="3">Whole plant</tissue>
    </source>
</reference>
<keyword evidence="1" id="KW-0812">Transmembrane</keyword>
<dbReference type="Proteomes" id="UP000515211">
    <property type="component" value="Chromosome 6"/>
</dbReference>
<dbReference type="KEGG" id="adu:107494611"/>
<feature type="transmembrane region" description="Helical" evidence="1">
    <location>
        <begin position="20"/>
        <end position="44"/>
    </location>
</feature>
<dbReference type="PANTHER" id="PTHR11014">
    <property type="entry name" value="PEPTIDASE M20 FAMILY MEMBER"/>
    <property type="match status" value="1"/>
</dbReference>
<organism evidence="2 3">
    <name type="scientific">Arachis duranensis</name>
    <name type="common">Wild peanut</name>
    <dbReference type="NCBI Taxonomy" id="130453"/>
    <lineage>
        <taxon>Eukaryota</taxon>
        <taxon>Viridiplantae</taxon>
        <taxon>Streptophyta</taxon>
        <taxon>Embryophyta</taxon>
        <taxon>Tracheophyta</taxon>
        <taxon>Spermatophyta</taxon>
        <taxon>Magnoliopsida</taxon>
        <taxon>eudicotyledons</taxon>
        <taxon>Gunneridae</taxon>
        <taxon>Pentapetalae</taxon>
        <taxon>rosids</taxon>
        <taxon>fabids</taxon>
        <taxon>Fabales</taxon>
        <taxon>Fabaceae</taxon>
        <taxon>Papilionoideae</taxon>
        <taxon>50 kb inversion clade</taxon>
        <taxon>dalbergioids sensu lato</taxon>
        <taxon>Dalbergieae</taxon>
        <taxon>Pterocarpus clade</taxon>
        <taxon>Arachis</taxon>
    </lineage>
</organism>
<dbReference type="Gene3D" id="3.30.70.360">
    <property type="match status" value="1"/>
</dbReference>
<keyword evidence="1" id="KW-0472">Membrane</keyword>
<evidence type="ECO:0000256" key="1">
    <source>
        <dbReference type="SAM" id="Phobius"/>
    </source>
</evidence>
<dbReference type="GO" id="GO:0010179">
    <property type="term" value="F:IAA-Ala conjugate hydrolase activity"/>
    <property type="evidence" value="ECO:0007669"/>
    <property type="project" value="TreeGrafter"/>
</dbReference>
<gene>
    <name evidence="3" type="primary">LOC107494611</name>
</gene>
<dbReference type="SUPFAM" id="SSF55031">
    <property type="entry name" value="Bacterial exopeptidase dimerisation domain"/>
    <property type="match status" value="1"/>
</dbReference>
<keyword evidence="2" id="KW-1185">Reference proteome</keyword>
<protein>
    <submittedName>
        <fullName evidence="3">IAA-amino acid hydrolase ILR1-like 9</fullName>
    </submittedName>
</protein>
<evidence type="ECO:0000313" key="3">
    <source>
        <dbReference type="RefSeq" id="XP_052119054.1"/>
    </source>
</evidence>
<dbReference type="InterPro" id="IPR036264">
    <property type="entry name" value="Bact_exopeptidase_dim_dom"/>
</dbReference>
<dbReference type="GeneID" id="107494611"/>
<name>A0A9C6U106_ARADU</name>
<dbReference type="PANTHER" id="PTHR11014:SF119">
    <property type="entry name" value="IAA-AMINO ACID HYDROLASE ILR1-LIKE 1"/>
    <property type="match status" value="1"/>
</dbReference>
<dbReference type="AlphaFoldDB" id="A0A9C6U106"/>
<keyword evidence="1" id="KW-1133">Transmembrane helix</keyword>
<dbReference type="GO" id="GO:0009850">
    <property type="term" value="P:auxin metabolic process"/>
    <property type="evidence" value="ECO:0007669"/>
    <property type="project" value="TreeGrafter"/>
</dbReference>
<reference evidence="2" key="1">
    <citation type="journal article" date="2016" name="Nat. Genet.">
        <title>The genome sequences of Arachis duranensis and Arachis ipaensis, the diploid ancestors of cultivated peanut.</title>
        <authorList>
            <person name="Bertioli D.J."/>
            <person name="Cannon S.B."/>
            <person name="Froenicke L."/>
            <person name="Huang G."/>
            <person name="Farmer A.D."/>
            <person name="Cannon E.K."/>
            <person name="Liu X."/>
            <person name="Gao D."/>
            <person name="Clevenger J."/>
            <person name="Dash S."/>
            <person name="Ren L."/>
            <person name="Moretzsohn M.C."/>
            <person name="Shirasawa K."/>
            <person name="Huang W."/>
            <person name="Vidigal B."/>
            <person name="Abernathy B."/>
            <person name="Chu Y."/>
            <person name="Niederhuth C.E."/>
            <person name="Umale P."/>
            <person name="Araujo A.C."/>
            <person name="Kozik A."/>
            <person name="Kim K.D."/>
            <person name="Burow M.D."/>
            <person name="Varshney R.K."/>
            <person name="Wang X."/>
            <person name="Zhang X."/>
            <person name="Barkley N."/>
            <person name="Guimaraes P.M."/>
            <person name="Isobe S."/>
            <person name="Guo B."/>
            <person name="Liao B."/>
            <person name="Stalker H.T."/>
            <person name="Schmitz R.J."/>
            <person name="Scheffler B.E."/>
            <person name="Leal-Bertioli S.C."/>
            <person name="Xun X."/>
            <person name="Jackson S.A."/>
            <person name="Michelmore R."/>
            <person name="Ozias-Akins P."/>
        </authorList>
    </citation>
    <scope>NUCLEOTIDE SEQUENCE [LARGE SCALE GENOMIC DNA]</scope>
    <source>
        <strain evidence="2">cv. V14167</strain>
    </source>
</reference>
<dbReference type="RefSeq" id="XP_052119054.1">
    <property type="nucleotide sequence ID" value="XM_052263094.1"/>
</dbReference>
<proteinExistence type="predicted"/>
<sequence>MAVFAVNCSILAALVFVLDFSSYFCCDLVLVLLVFSIDPILAIISGKRGHAAIPQHSIDPILAASNVIVSLQHIISREADPLDSQCDARALRVVLSLTDVNKGLRGYVVVEMSIAKNRD</sequence>
<dbReference type="GO" id="GO:0005783">
    <property type="term" value="C:endoplasmic reticulum"/>
    <property type="evidence" value="ECO:0007669"/>
    <property type="project" value="TreeGrafter"/>
</dbReference>